<dbReference type="Pfam" id="PF08450">
    <property type="entry name" value="SGL"/>
    <property type="match status" value="1"/>
</dbReference>
<evidence type="ECO:0000256" key="1">
    <source>
        <dbReference type="ARBA" id="ARBA00008853"/>
    </source>
</evidence>
<comment type="similarity">
    <text evidence="1">Belongs to the SMP-30/CGR1 family.</text>
</comment>
<evidence type="ECO:0000256" key="2">
    <source>
        <dbReference type="SAM" id="MobiDB-lite"/>
    </source>
</evidence>
<name>A0ABW4I4P8_9SPHN</name>
<gene>
    <name evidence="4" type="ORF">ACFSCW_10325</name>
</gene>
<dbReference type="PANTHER" id="PTHR10907:SF47">
    <property type="entry name" value="REGUCALCIN"/>
    <property type="match status" value="1"/>
</dbReference>
<dbReference type="PRINTS" id="PR01790">
    <property type="entry name" value="SMP30FAMILY"/>
</dbReference>
<dbReference type="RefSeq" id="WP_380888934.1">
    <property type="nucleotide sequence ID" value="NZ_JBHUDY010000001.1"/>
</dbReference>
<sequence>MVDCSTPEPIAPVEAVLGEGPVWVERDQALWWVDIKGPAVFRWSEAGGVERWTPPLRIGSLAPAARGGFIAGTERGFYWADPQAGRYEPIADPEAHLPDNRFNDGKVDRAGRFWAGTMDDREQDARGVLYRIDPGLDWSAVDDGYMVTNGPAFSPDGRTMYHTDSAKRLIYAFDLDGDGNASNRRPFARFKDEHGYPDGMTVDAEGCLWIAFWDGWCVRRVSPEGEVLQVVELPVERPTSCAFGGPALDRLFVTSARIGLNQNAMTVQPLAGALFMIHVNVAGIPRADVRRITAGRAEPSPTSCSAPGSKTASRRSTTARPVSTRWRCAAITSIGARTSSCSTISGCNISATGRPSTRLS</sequence>
<dbReference type="EC" id="3.1.1.99" evidence="4"/>
<feature type="compositionally biased region" description="Polar residues" evidence="2">
    <location>
        <begin position="300"/>
        <end position="320"/>
    </location>
</feature>
<dbReference type="EMBL" id="JBHUDY010000001">
    <property type="protein sequence ID" value="MFD1612197.1"/>
    <property type="molecule type" value="Genomic_DNA"/>
</dbReference>
<protein>
    <submittedName>
        <fullName evidence="4">SMP-30/gluconolactonase/LRE family protein</fullName>
        <ecNumber evidence="4">3.1.1.99</ecNumber>
    </submittedName>
</protein>
<keyword evidence="4" id="KW-0378">Hydrolase</keyword>
<feature type="region of interest" description="Disordered" evidence="2">
    <location>
        <begin position="295"/>
        <end position="320"/>
    </location>
</feature>
<evidence type="ECO:0000313" key="5">
    <source>
        <dbReference type="Proteomes" id="UP001597115"/>
    </source>
</evidence>
<accession>A0ABW4I4P8</accession>
<organism evidence="4 5">
    <name type="scientific">Sphingomonas tabacisoli</name>
    <dbReference type="NCBI Taxonomy" id="2249466"/>
    <lineage>
        <taxon>Bacteria</taxon>
        <taxon>Pseudomonadati</taxon>
        <taxon>Pseudomonadota</taxon>
        <taxon>Alphaproteobacteria</taxon>
        <taxon>Sphingomonadales</taxon>
        <taxon>Sphingomonadaceae</taxon>
        <taxon>Sphingomonas</taxon>
    </lineage>
</organism>
<feature type="domain" description="SMP-30/Gluconolactonase/LRE-like region" evidence="3">
    <location>
        <begin position="17"/>
        <end position="257"/>
    </location>
</feature>
<dbReference type="Proteomes" id="UP001597115">
    <property type="component" value="Unassembled WGS sequence"/>
</dbReference>
<dbReference type="SUPFAM" id="SSF63829">
    <property type="entry name" value="Calcium-dependent phosphotriesterase"/>
    <property type="match status" value="1"/>
</dbReference>
<reference evidence="5" key="1">
    <citation type="journal article" date="2019" name="Int. J. Syst. Evol. Microbiol.">
        <title>The Global Catalogue of Microorganisms (GCM) 10K type strain sequencing project: providing services to taxonomists for standard genome sequencing and annotation.</title>
        <authorList>
            <consortium name="The Broad Institute Genomics Platform"/>
            <consortium name="The Broad Institute Genome Sequencing Center for Infectious Disease"/>
            <person name="Wu L."/>
            <person name="Ma J."/>
        </authorList>
    </citation>
    <scope>NUCLEOTIDE SEQUENCE [LARGE SCALE GENOMIC DNA]</scope>
    <source>
        <strain evidence="5">CGMCC 1.16275</strain>
    </source>
</reference>
<evidence type="ECO:0000313" key="4">
    <source>
        <dbReference type="EMBL" id="MFD1612197.1"/>
    </source>
</evidence>
<proteinExistence type="inferred from homology"/>
<dbReference type="InterPro" id="IPR005511">
    <property type="entry name" value="SMP-30"/>
</dbReference>
<dbReference type="InterPro" id="IPR013658">
    <property type="entry name" value="SGL"/>
</dbReference>
<keyword evidence="5" id="KW-1185">Reference proteome</keyword>
<dbReference type="PANTHER" id="PTHR10907">
    <property type="entry name" value="REGUCALCIN"/>
    <property type="match status" value="1"/>
</dbReference>
<dbReference type="InterPro" id="IPR011042">
    <property type="entry name" value="6-blade_b-propeller_TolB-like"/>
</dbReference>
<dbReference type="GO" id="GO:0016787">
    <property type="term" value="F:hydrolase activity"/>
    <property type="evidence" value="ECO:0007669"/>
    <property type="project" value="UniProtKB-KW"/>
</dbReference>
<comment type="caution">
    <text evidence="4">The sequence shown here is derived from an EMBL/GenBank/DDBJ whole genome shotgun (WGS) entry which is preliminary data.</text>
</comment>
<evidence type="ECO:0000259" key="3">
    <source>
        <dbReference type="Pfam" id="PF08450"/>
    </source>
</evidence>
<dbReference type="Gene3D" id="2.120.10.30">
    <property type="entry name" value="TolB, C-terminal domain"/>
    <property type="match status" value="1"/>
</dbReference>